<feature type="domain" description="Sulfatase N-terminal" evidence="2">
    <location>
        <begin position="2"/>
        <end position="328"/>
    </location>
</feature>
<reference evidence="3" key="1">
    <citation type="submission" date="2022-09" db="EMBL/GenBank/DDBJ databases">
        <title>Diverse halophilic archaea isolated from saline environments.</title>
        <authorList>
            <person name="Cui H.-L."/>
        </authorList>
    </citation>
    <scope>NUCLEOTIDE SEQUENCE</scope>
    <source>
        <strain evidence="3">ZS-35-S2</strain>
    </source>
</reference>
<keyword evidence="3" id="KW-0378">Hydrolase</keyword>
<dbReference type="CDD" id="cd16148">
    <property type="entry name" value="sulfatase_like"/>
    <property type="match status" value="1"/>
</dbReference>
<comment type="similarity">
    <text evidence="1">Belongs to the sulfatase family.</text>
</comment>
<name>A0A9E7QZ79_9EURY</name>
<dbReference type="InterPro" id="IPR000917">
    <property type="entry name" value="Sulfatase_N"/>
</dbReference>
<dbReference type="KEGG" id="ssai:N0B31_11370"/>
<dbReference type="Proteomes" id="UP001057580">
    <property type="component" value="Chromosome"/>
</dbReference>
<dbReference type="EMBL" id="CP104003">
    <property type="protein sequence ID" value="UWM52751.1"/>
    <property type="molecule type" value="Genomic_DNA"/>
</dbReference>
<keyword evidence="4" id="KW-1185">Reference proteome</keyword>
<accession>A0A9E7QZ79</accession>
<protein>
    <submittedName>
        <fullName evidence="3">Sulfatase-like hydrolase/transferase</fullName>
    </submittedName>
</protein>
<dbReference type="PANTHER" id="PTHR42693:SF33">
    <property type="entry name" value="ARYLSULFATASE"/>
    <property type="match status" value="1"/>
</dbReference>
<evidence type="ECO:0000313" key="4">
    <source>
        <dbReference type="Proteomes" id="UP001057580"/>
    </source>
</evidence>
<dbReference type="Pfam" id="PF00884">
    <property type="entry name" value="Sulfatase"/>
    <property type="match status" value="1"/>
</dbReference>
<dbReference type="InterPro" id="IPR017850">
    <property type="entry name" value="Alkaline_phosphatase_core_sf"/>
</dbReference>
<proteinExistence type="inferred from homology"/>
<dbReference type="RefSeq" id="WP_260591746.1">
    <property type="nucleotide sequence ID" value="NZ_CP104003.1"/>
</dbReference>
<evidence type="ECO:0000313" key="3">
    <source>
        <dbReference type="EMBL" id="UWM52751.1"/>
    </source>
</evidence>
<dbReference type="PANTHER" id="PTHR42693">
    <property type="entry name" value="ARYLSULFATASE FAMILY MEMBER"/>
    <property type="match status" value="1"/>
</dbReference>
<sequence>MNLLYVTVDALRQDHVVEEIMPATREFFDEAVEFKECVANGPGTPWSFPALLAGRYSGGTVGFGIPDTGDSRPTLAEVISDHGWSTAGFTDNRFASSAYHYDRGFDTMNDEGAVSFLKELKQIVRERFDRDGLVFQSLLRAYHLLDGAVISASGRDSRFVRAKVLVDQLINWTADEDDWFAWFHPMDVHDPYEAPPEYQRMFLDSPVDRIRSQKLARAAVHHPEELSDEEWDLQRRLYRAECRYFDDQYGRLLSALEQRGELEETIIVFTSDHGDMHGEHGRGGHPQEFWEEVIRVPLAIRVPGYGHSTLDGQTALVDVPPTILELLEIAPPDGWDGESIWDRVEGGSQPRQHAFIDVGAELDRQHAGIRRADGWKLMRHRESELLFDLSENPTEREEKNHRDVAKRPFDELTDALDAHLDEMERRRSGDASGVQDEEMIEDHLRELGYLE</sequence>
<organism evidence="3 4">
    <name type="scientific">Salinirubellus salinus</name>
    <dbReference type="NCBI Taxonomy" id="1364945"/>
    <lineage>
        <taxon>Archaea</taxon>
        <taxon>Methanobacteriati</taxon>
        <taxon>Methanobacteriota</taxon>
        <taxon>Stenosarchaea group</taxon>
        <taxon>Halobacteria</taxon>
        <taxon>Halobacteriales</taxon>
        <taxon>Natronomonadaceae</taxon>
        <taxon>Salinirubellus</taxon>
    </lineage>
</organism>
<dbReference type="SUPFAM" id="SSF53649">
    <property type="entry name" value="Alkaline phosphatase-like"/>
    <property type="match status" value="1"/>
</dbReference>
<evidence type="ECO:0000256" key="1">
    <source>
        <dbReference type="ARBA" id="ARBA00008779"/>
    </source>
</evidence>
<dbReference type="GeneID" id="74943030"/>
<dbReference type="Gene3D" id="3.40.720.10">
    <property type="entry name" value="Alkaline Phosphatase, subunit A"/>
    <property type="match status" value="1"/>
</dbReference>
<gene>
    <name evidence="3" type="ORF">N0B31_11370</name>
</gene>
<evidence type="ECO:0000259" key="2">
    <source>
        <dbReference type="Pfam" id="PF00884"/>
    </source>
</evidence>
<dbReference type="AlphaFoldDB" id="A0A9E7QZ79"/>
<dbReference type="InterPro" id="IPR050738">
    <property type="entry name" value="Sulfatase"/>
</dbReference>
<dbReference type="GO" id="GO:0004065">
    <property type="term" value="F:arylsulfatase activity"/>
    <property type="evidence" value="ECO:0007669"/>
    <property type="project" value="TreeGrafter"/>
</dbReference>